<feature type="transmembrane region" description="Helical" evidence="1">
    <location>
        <begin position="6"/>
        <end position="26"/>
    </location>
</feature>
<evidence type="ECO:0000313" key="2">
    <source>
        <dbReference type="EMBL" id="SDR32947.1"/>
    </source>
</evidence>
<evidence type="ECO:0000313" key="3">
    <source>
        <dbReference type="Proteomes" id="UP000198740"/>
    </source>
</evidence>
<gene>
    <name evidence="2" type="ORF">SAMN04490186_5191</name>
</gene>
<keyword evidence="1" id="KW-0812">Transmembrane</keyword>
<keyword evidence="1" id="KW-0472">Membrane</keyword>
<sequence>MTSACYWKVAIYSLGSLSLAYVYYGVRVDVLHRLG</sequence>
<dbReference type="EMBL" id="FNKM01000002">
    <property type="protein sequence ID" value="SDR32947.1"/>
    <property type="molecule type" value="Genomic_DNA"/>
</dbReference>
<proteinExistence type="predicted"/>
<name>A0ABY0TSP1_9PSED</name>
<comment type="caution">
    <text evidence="2">The sequence shown here is derived from an EMBL/GenBank/DDBJ whole genome shotgun (WGS) entry which is preliminary data.</text>
</comment>
<evidence type="ECO:0000256" key="1">
    <source>
        <dbReference type="SAM" id="Phobius"/>
    </source>
</evidence>
<reference evidence="2 3" key="1">
    <citation type="submission" date="2016-10" db="EMBL/GenBank/DDBJ databases">
        <authorList>
            <person name="Varghese N."/>
            <person name="Submissions S."/>
        </authorList>
    </citation>
    <scope>NUCLEOTIDE SEQUENCE [LARGE SCALE GENOMIC DNA]</scope>
    <source>
        <strain evidence="2 3">BS2976</strain>
    </source>
</reference>
<organism evidence="2 3">
    <name type="scientific">Pseudomonas grimontii</name>
    <dbReference type="NCBI Taxonomy" id="129847"/>
    <lineage>
        <taxon>Bacteria</taxon>
        <taxon>Pseudomonadati</taxon>
        <taxon>Pseudomonadota</taxon>
        <taxon>Gammaproteobacteria</taxon>
        <taxon>Pseudomonadales</taxon>
        <taxon>Pseudomonadaceae</taxon>
        <taxon>Pseudomonas</taxon>
    </lineage>
</organism>
<keyword evidence="1" id="KW-1133">Transmembrane helix</keyword>
<keyword evidence="3" id="KW-1185">Reference proteome</keyword>
<dbReference type="Proteomes" id="UP000198740">
    <property type="component" value="Unassembled WGS sequence"/>
</dbReference>
<protein>
    <submittedName>
        <fullName evidence="2">Uncharacterized protein</fullName>
    </submittedName>
</protein>
<accession>A0ABY0TSP1</accession>